<dbReference type="SMART" id="SM00256">
    <property type="entry name" value="FBOX"/>
    <property type="match status" value="1"/>
</dbReference>
<gene>
    <name evidence="2" type="ORF">CARUB_v10022454mg</name>
</gene>
<dbReference type="Pfam" id="PF08268">
    <property type="entry name" value="FBA_3"/>
    <property type="match status" value="1"/>
</dbReference>
<dbReference type="KEGG" id="crb:17894130"/>
<feature type="domain" description="F-box" evidence="1">
    <location>
        <begin position="1"/>
        <end position="45"/>
    </location>
</feature>
<organism evidence="2 3">
    <name type="scientific">Capsella rubella</name>
    <dbReference type="NCBI Taxonomy" id="81985"/>
    <lineage>
        <taxon>Eukaryota</taxon>
        <taxon>Viridiplantae</taxon>
        <taxon>Streptophyta</taxon>
        <taxon>Embryophyta</taxon>
        <taxon>Tracheophyta</taxon>
        <taxon>Spermatophyta</taxon>
        <taxon>Magnoliopsida</taxon>
        <taxon>eudicotyledons</taxon>
        <taxon>Gunneridae</taxon>
        <taxon>Pentapetalae</taxon>
        <taxon>rosids</taxon>
        <taxon>malvids</taxon>
        <taxon>Brassicales</taxon>
        <taxon>Brassicaceae</taxon>
        <taxon>Camelineae</taxon>
        <taxon>Capsella</taxon>
    </lineage>
</organism>
<keyword evidence="3" id="KW-1185">Reference proteome</keyword>
<dbReference type="InterPro" id="IPR001810">
    <property type="entry name" value="F-box_dom"/>
</dbReference>
<dbReference type="EMBL" id="KB870806">
    <property type="protein sequence ID" value="EOA34872.1"/>
    <property type="molecule type" value="Genomic_DNA"/>
</dbReference>
<dbReference type="SUPFAM" id="SSF81383">
    <property type="entry name" value="F-box domain"/>
    <property type="match status" value="1"/>
</dbReference>
<dbReference type="InterPro" id="IPR017451">
    <property type="entry name" value="F-box-assoc_interact_dom"/>
</dbReference>
<proteinExistence type="predicted"/>
<reference evidence="3" key="1">
    <citation type="journal article" date="2013" name="Nat. Genet.">
        <title>The Capsella rubella genome and the genomic consequences of rapid mating system evolution.</title>
        <authorList>
            <person name="Slotte T."/>
            <person name="Hazzouri K.M."/>
            <person name="Agren J.A."/>
            <person name="Koenig D."/>
            <person name="Maumus F."/>
            <person name="Guo Y.L."/>
            <person name="Steige K."/>
            <person name="Platts A.E."/>
            <person name="Escobar J.S."/>
            <person name="Newman L.K."/>
            <person name="Wang W."/>
            <person name="Mandakova T."/>
            <person name="Vello E."/>
            <person name="Smith L.M."/>
            <person name="Henz S.R."/>
            <person name="Steffen J."/>
            <person name="Takuno S."/>
            <person name="Brandvain Y."/>
            <person name="Coop G."/>
            <person name="Andolfatto P."/>
            <person name="Hu T.T."/>
            <person name="Blanchette M."/>
            <person name="Clark R.M."/>
            <person name="Quesneville H."/>
            <person name="Nordborg M."/>
            <person name="Gaut B.S."/>
            <person name="Lysak M.A."/>
            <person name="Jenkins J."/>
            <person name="Grimwood J."/>
            <person name="Chapman J."/>
            <person name="Prochnik S."/>
            <person name="Shu S."/>
            <person name="Rokhsar D."/>
            <person name="Schmutz J."/>
            <person name="Weigel D."/>
            <person name="Wright S.I."/>
        </authorList>
    </citation>
    <scope>NUCLEOTIDE SEQUENCE [LARGE SCALE GENOMIC DNA]</scope>
    <source>
        <strain evidence="3">cv. Monte Gargano</strain>
    </source>
</reference>
<dbReference type="Gene3D" id="1.20.1280.50">
    <property type="match status" value="1"/>
</dbReference>
<evidence type="ECO:0000313" key="3">
    <source>
        <dbReference type="Proteomes" id="UP000029121"/>
    </source>
</evidence>
<evidence type="ECO:0000313" key="2">
    <source>
        <dbReference type="EMBL" id="EOA34872.1"/>
    </source>
</evidence>
<dbReference type="Proteomes" id="UP000029121">
    <property type="component" value="Unassembled WGS sequence"/>
</dbReference>
<dbReference type="Pfam" id="PF00646">
    <property type="entry name" value="F-box"/>
    <property type="match status" value="1"/>
</dbReference>
<dbReference type="NCBIfam" id="TIGR01640">
    <property type="entry name" value="F_box_assoc_1"/>
    <property type="match status" value="1"/>
</dbReference>
<name>R0GG87_9BRAS</name>
<dbReference type="AlphaFoldDB" id="R0GG87"/>
<accession>R0GG87</accession>
<evidence type="ECO:0000259" key="1">
    <source>
        <dbReference type="PROSITE" id="PS50181"/>
    </source>
</evidence>
<dbReference type="InterPro" id="IPR036047">
    <property type="entry name" value="F-box-like_dom_sf"/>
</dbReference>
<dbReference type="PANTHER" id="PTHR31111">
    <property type="entry name" value="BNAA05G37150D PROTEIN-RELATED"/>
    <property type="match status" value="1"/>
</dbReference>
<sequence length="375" mass="44072">MVYETLPQDLHREILSFLPMKTLARCLCVSRQWESLIRGEDFKDLYLSRSMKRPRLMLVVTPSTYPPEPMVFCFHSVYQEEEPLLSSGQQQMRIEIPDRTSSYTVSQPVRGLICFMLRTKVAVYNPGMKRMVQDLPEIQGYDRGRDLLHFFLGYDVATNVFKVLCVTRPGYSEPSEKYQVYTVGSREESWRRIKCKRDHQPYTEGLFKGEALYYGAHDTNSNKSLVMCFNLRSETFSVIELPNQVNFFRRGWDLVNYYGKVALSIIDNQDNGVLSIWVRNAMGEWSREEDIVVSRWKETIETKRRFRFKGTVGTKELVFAPDAFDHESPYVVYYNTDSKNLRRFHIEVLDVPPRLTSDYVRVRTFLDHVDSAWLM</sequence>
<dbReference type="InterPro" id="IPR013187">
    <property type="entry name" value="F-box-assoc_dom_typ3"/>
</dbReference>
<protein>
    <recommendedName>
        <fullName evidence="1">F-box domain-containing protein</fullName>
    </recommendedName>
</protein>
<dbReference type="OrthoDB" id="1022774at2759"/>
<dbReference type="PANTHER" id="PTHR31111:SF138">
    <property type="entry name" value="F-BOX ASSOCIATED DOMAIN-CONTAINING PROTEIN"/>
    <property type="match status" value="1"/>
</dbReference>
<dbReference type="PROSITE" id="PS50181">
    <property type="entry name" value="FBOX"/>
    <property type="match status" value="1"/>
</dbReference>